<dbReference type="Proteomes" id="UP001630127">
    <property type="component" value="Unassembled WGS sequence"/>
</dbReference>
<comment type="caution">
    <text evidence="1">The sequence shown here is derived from an EMBL/GenBank/DDBJ whole genome shotgun (WGS) entry which is preliminary data.</text>
</comment>
<name>A0ABD2ZNH8_9GENT</name>
<organism evidence="1 2">
    <name type="scientific">Cinchona calisaya</name>
    <dbReference type="NCBI Taxonomy" id="153742"/>
    <lineage>
        <taxon>Eukaryota</taxon>
        <taxon>Viridiplantae</taxon>
        <taxon>Streptophyta</taxon>
        <taxon>Embryophyta</taxon>
        <taxon>Tracheophyta</taxon>
        <taxon>Spermatophyta</taxon>
        <taxon>Magnoliopsida</taxon>
        <taxon>eudicotyledons</taxon>
        <taxon>Gunneridae</taxon>
        <taxon>Pentapetalae</taxon>
        <taxon>asterids</taxon>
        <taxon>lamiids</taxon>
        <taxon>Gentianales</taxon>
        <taxon>Rubiaceae</taxon>
        <taxon>Cinchonoideae</taxon>
        <taxon>Cinchoneae</taxon>
        <taxon>Cinchona</taxon>
    </lineage>
</organism>
<dbReference type="EMBL" id="JBJUIK010000008">
    <property type="protein sequence ID" value="KAL3520684.1"/>
    <property type="molecule type" value="Genomic_DNA"/>
</dbReference>
<reference evidence="1 2" key="1">
    <citation type="submission" date="2024-11" db="EMBL/GenBank/DDBJ databases">
        <title>A near-complete genome assembly of Cinchona calisaya.</title>
        <authorList>
            <person name="Lian D.C."/>
            <person name="Zhao X.W."/>
            <person name="Wei L."/>
        </authorList>
    </citation>
    <scope>NUCLEOTIDE SEQUENCE [LARGE SCALE GENOMIC DNA]</scope>
    <source>
        <tissue evidence="1">Nenye</tissue>
    </source>
</reference>
<proteinExistence type="predicted"/>
<evidence type="ECO:0000313" key="1">
    <source>
        <dbReference type="EMBL" id="KAL3520684.1"/>
    </source>
</evidence>
<sequence>MLQGQSTDLILGNCCLVGIDKIMIKTSFDPGCSIIELDTVESNNEEEEIKSENDYQKEDEICDEDKNLDMMGSCKNLHLKEKDYALRRYILLTCLEKNTCLEDGIALNNVNKIESGRMNATRTFYVDVHRRPIGLDHTWVTVMLFWSHVQVQEPFSLYCGAVLSFRLIHYALPEFDLMPKKL</sequence>
<evidence type="ECO:0000313" key="2">
    <source>
        <dbReference type="Proteomes" id="UP001630127"/>
    </source>
</evidence>
<accession>A0ABD2ZNH8</accession>
<protein>
    <submittedName>
        <fullName evidence="1">Uncharacterized protein</fullName>
    </submittedName>
</protein>
<dbReference type="AlphaFoldDB" id="A0ABD2ZNH8"/>
<keyword evidence="2" id="KW-1185">Reference proteome</keyword>
<gene>
    <name evidence="1" type="ORF">ACH5RR_018833</name>
</gene>